<evidence type="ECO:0000256" key="8">
    <source>
        <dbReference type="SAM" id="Phobius"/>
    </source>
</evidence>
<evidence type="ECO:0000256" key="5">
    <source>
        <dbReference type="ARBA" id="ARBA00022989"/>
    </source>
</evidence>
<keyword evidence="6 8" id="KW-0472">Membrane</keyword>
<dbReference type="Proteomes" id="UP000003688">
    <property type="component" value="Unassembled WGS sequence"/>
</dbReference>
<protein>
    <submittedName>
        <fullName evidence="9">Glycosyl transferase family 4</fullName>
    </submittedName>
</protein>
<proteinExistence type="predicted"/>
<feature type="binding site" evidence="7">
    <location>
        <position position="228"/>
    </location>
    <ligand>
        <name>Mg(2+)</name>
        <dbReference type="ChEBI" id="CHEBI:18420"/>
    </ligand>
</feature>
<feature type="transmembrane region" description="Helical" evidence="8">
    <location>
        <begin position="254"/>
        <end position="278"/>
    </location>
</feature>
<dbReference type="GO" id="GO:0044038">
    <property type="term" value="P:cell wall macromolecule biosynthetic process"/>
    <property type="evidence" value="ECO:0007669"/>
    <property type="project" value="TreeGrafter"/>
</dbReference>
<feature type="transmembrane region" description="Helical" evidence="8">
    <location>
        <begin position="176"/>
        <end position="194"/>
    </location>
</feature>
<evidence type="ECO:0000256" key="2">
    <source>
        <dbReference type="ARBA" id="ARBA00022475"/>
    </source>
</evidence>
<name>B9XDX2_PEDPL</name>
<dbReference type="EMBL" id="ABOX02000007">
    <property type="protein sequence ID" value="EEF61863.1"/>
    <property type="molecule type" value="Genomic_DNA"/>
</dbReference>
<feature type="transmembrane region" description="Helical" evidence="8">
    <location>
        <begin position="200"/>
        <end position="217"/>
    </location>
</feature>
<keyword evidence="3 9" id="KW-0808">Transferase</keyword>
<evidence type="ECO:0000256" key="1">
    <source>
        <dbReference type="ARBA" id="ARBA00004651"/>
    </source>
</evidence>
<feature type="transmembrane region" description="Helical" evidence="8">
    <location>
        <begin position="47"/>
        <end position="74"/>
    </location>
</feature>
<feature type="transmembrane region" description="Helical" evidence="8">
    <location>
        <begin position="94"/>
        <end position="113"/>
    </location>
</feature>
<dbReference type="GO" id="GO:0009103">
    <property type="term" value="P:lipopolysaccharide biosynthetic process"/>
    <property type="evidence" value="ECO:0007669"/>
    <property type="project" value="TreeGrafter"/>
</dbReference>
<sequence precursor="true">MKFPFNVYLATLLGAFLVSIGALPVWRRICIRNGLVDDPGHRKIHGIPIPLAGGLSVLTGILFPLLFGLAVLHARVISFEDVTSLLSYGFNRRITELIVIFVGAIGMIVIGWLDDKFELPPLVKFGGQLVIASLVALANVRITLFIHNTVFSYGITILWILTMINAFNFMDNMNGLCTGLGAIASGYFGIISAIEGQYLVALLALLSLGALLGFLPYNFPKASAFLGDAGSHLVGFLLAVMAILPHFYTPKHPHPWAVLTPLFVLAVPLGDLICVVLIRSSHGQPFYIGDNNHLSHRLVRKGLSHRNAVLLIWALAALIGAVPVLLLLSSG</sequence>
<comment type="cofactor">
    <cofactor evidence="7">
        <name>Mg(2+)</name>
        <dbReference type="ChEBI" id="CHEBI:18420"/>
    </cofactor>
</comment>
<dbReference type="Pfam" id="PF00953">
    <property type="entry name" value="Glycos_transf_4"/>
    <property type="match status" value="1"/>
</dbReference>
<keyword evidence="7" id="KW-0460">Magnesium</keyword>
<evidence type="ECO:0000313" key="10">
    <source>
        <dbReference type="Proteomes" id="UP000003688"/>
    </source>
</evidence>
<evidence type="ECO:0000256" key="3">
    <source>
        <dbReference type="ARBA" id="ARBA00022679"/>
    </source>
</evidence>
<comment type="caution">
    <text evidence="9">The sequence shown here is derived from an EMBL/GenBank/DDBJ whole genome shotgun (WGS) entry which is preliminary data.</text>
</comment>
<evidence type="ECO:0000313" key="9">
    <source>
        <dbReference type="EMBL" id="EEF61863.1"/>
    </source>
</evidence>
<dbReference type="GO" id="GO:0016780">
    <property type="term" value="F:phosphotransferase activity, for other substituted phosphate groups"/>
    <property type="evidence" value="ECO:0007669"/>
    <property type="project" value="InterPro"/>
</dbReference>
<feature type="transmembrane region" description="Helical" evidence="8">
    <location>
        <begin position="6"/>
        <end position="26"/>
    </location>
</feature>
<accession>B9XDX2</accession>
<keyword evidence="10" id="KW-1185">Reference proteome</keyword>
<feature type="binding site" evidence="7">
    <location>
        <position position="168"/>
    </location>
    <ligand>
        <name>Mg(2+)</name>
        <dbReference type="ChEBI" id="CHEBI:18420"/>
    </ligand>
</feature>
<dbReference type="OrthoDB" id="9783652at2"/>
<dbReference type="STRING" id="320771.Cflav_PD4526"/>
<comment type="subcellular location">
    <subcellularLocation>
        <location evidence="1">Cell membrane</location>
        <topology evidence="1">Multi-pass membrane protein</topology>
    </subcellularLocation>
</comment>
<evidence type="ECO:0000256" key="4">
    <source>
        <dbReference type="ARBA" id="ARBA00022692"/>
    </source>
</evidence>
<dbReference type="InterPro" id="IPR000715">
    <property type="entry name" value="Glycosyl_transferase_4"/>
</dbReference>
<dbReference type="GO" id="GO:0046872">
    <property type="term" value="F:metal ion binding"/>
    <property type="evidence" value="ECO:0007669"/>
    <property type="project" value="UniProtKB-KW"/>
</dbReference>
<feature type="transmembrane region" description="Helical" evidence="8">
    <location>
        <begin position="308"/>
        <end position="328"/>
    </location>
</feature>
<dbReference type="GO" id="GO:0005886">
    <property type="term" value="C:plasma membrane"/>
    <property type="evidence" value="ECO:0007669"/>
    <property type="project" value="UniProtKB-SubCell"/>
</dbReference>
<dbReference type="PANTHER" id="PTHR22926:SF3">
    <property type="entry name" value="UNDECAPRENYL-PHOSPHATE ALPHA-N-ACETYLGLUCOSAMINYL 1-PHOSPHATE TRANSFERASE"/>
    <property type="match status" value="1"/>
</dbReference>
<feature type="transmembrane region" description="Helical" evidence="8">
    <location>
        <begin position="229"/>
        <end position="248"/>
    </location>
</feature>
<dbReference type="GO" id="GO:0071555">
    <property type="term" value="P:cell wall organization"/>
    <property type="evidence" value="ECO:0007669"/>
    <property type="project" value="TreeGrafter"/>
</dbReference>
<keyword evidence="2" id="KW-1003">Cell membrane</keyword>
<reference evidence="9 10" key="1">
    <citation type="journal article" date="2011" name="J. Bacteriol.">
        <title>Genome sequence of 'Pedosphaera parvula' Ellin514, an aerobic Verrucomicrobial isolate from pasture soil.</title>
        <authorList>
            <person name="Kant R."/>
            <person name="van Passel M.W."/>
            <person name="Sangwan P."/>
            <person name="Palva A."/>
            <person name="Lucas S."/>
            <person name="Copeland A."/>
            <person name="Lapidus A."/>
            <person name="Glavina Del Rio T."/>
            <person name="Dalin E."/>
            <person name="Tice H."/>
            <person name="Bruce D."/>
            <person name="Goodwin L."/>
            <person name="Pitluck S."/>
            <person name="Chertkov O."/>
            <person name="Larimer F.W."/>
            <person name="Land M.L."/>
            <person name="Hauser L."/>
            <person name="Brettin T.S."/>
            <person name="Detter J.C."/>
            <person name="Han S."/>
            <person name="de Vos W.M."/>
            <person name="Janssen P.H."/>
            <person name="Smidt H."/>
        </authorList>
    </citation>
    <scope>NUCLEOTIDE SEQUENCE [LARGE SCALE GENOMIC DNA]</scope>
    <source>
        <strain evidence="9 10">Ellin514</strain>
    </source>
</reference>
<dbReference type="AlphaFoldDB" id="B9XDX2"/>
<dbReference type="RefSeq" id="WP_007414020.1">
    <property type="nucleotide sequence ID" value="NZ_ABOX02000007.1"/>
</dbReference>
<evidence type="ECO:0000256" key="6">
    <source>
        <dbReference type="ARBA" id="ARBA00023136"/>
    </source>
</evidence>
<organism evidence="9 10">
    <name type="scientific">Pedosphaera parvula (strain Ellin514)</name>
    <dbReference type="NCBI Taxonomy" id="320771"/>
    <lineage>
        <taxon>Bacteria</taxon>
        <taxon>Pseudomonadati</taxon>
        <taxon>Verrucomicrobiota</taxon>
        <taxon>Pedosphaerae</taxon>
        <taxon>Pedosphaerales</taxon>
        <taxon>Pedosphaeraceae</taxon>
        <taxon>Pedosphaera</taxon>
    </lineage>
</organism>
<keyword evidence="5 8" id="KW-1133">Transmembrane helix</keyword>
<keyword evidence="4 8" id="KW-0812">Transmembrane</keyword>
<evidence type="ECO:0000256" key="7">
    <source>
        <dbReference type="PIRSR" id="PIRSR600715-1"/>
    </source>
</evidence>
<dbReference type="PANTHER" id="PTHR22926">
    <property type="entry name" value="PHOSPHO-N-ACETYLMURAMOYL-PENTAPEPTIDE-TRANSFERASE"/>
    <property type="match status" value="1"/>
</dbReference>
<keyword evidence="7" id="KW-0479">Metal-binding</keyword>
<feature type="transmembrane region" description="Helical" evidence="8">
    <location>
        <begin position="125"/>
        <end position="144"/>
    </location>
</feature>
<gene>
    <name evidence="9" type="ORF">Cflav_PD4526</name>
</gene>
<dbReference type="CDD" id="cd06853">
    <property type="entry name" value="GT_WecA_like"/>
    <property type="match status" value="1"/>
</dbReference>